<dbReference type="SUPFAM" id="SSF81606">
    <property type="entry name" value="PP2C-like"/>
    <property type="match status" value="1"/>
</dbReference>
<organism evidence="2 3">
    <name type="scientific">Cephalotus follicularis</name>
    <name type="common">Albany pitcher plant</name>
    <dbReference type="NCBI Taxonomy" id="3775"/>
    <lineage>
        <taxon>Eukaryota</taxon>
        <taxon>Viridiplantae</taxon>
        <taxon>Streptophyta</taxon>
        <taxon>Embryophyta</taxon>
        <taxon>Tracheophyta</taxon>
        <taxon>Spermatophyta</taxon>
        <taxon>Magnoliopsida</taxon>
        <taxon>eudicotyledons</taxon>
        <taxon>Gunneridae</taxon>
        <taxon>Pentapetalae</taxon>
        <taxon>rosids</taxon>
        <taxon>fabids</taxon>
        <taxon>Oxalidales</taxon>
        <taxon>Cephalotaceae</taxon>
        <taxon>Cephalotus</taxon>
    </lineage>
</organism>
<keyword evidence="3" id="KW-1185">Reference proteome</keyword>
<dbReference type="InterPro" id="IPR015655">
    <property type="entry name" value="PP2C"/>
</dbReference>
<sequence length="267" mass="29125">RFMKPTNLDESFHLKILKEALLRAIDDIDATFSKASYRNNLHSGTTATVILLADGQFLVANIGDSKALLCSHTFLSPAEAKATLLRIYTEQMRNGAVSPLRDKYSKLKTSDGVAHFMFKELTRDHHPDIEDERLRVEATGGYVVEVGGVARVNGQLAVSRAIGDVSYKRGAIQFYLTTNWQPLTANDTFLVAASDGVFEKLSLQDACDLLLEAQNHDPIGSGPSFACSYSLAECLVNTALKKGSMDNVAAVVVPLNSTNFSPNLLKE</sequence>
<proteinExistence type="predicted"/>
<name>A0A1Q3APT9_CEPFO</name>
<protein>
    <submittedName>
        <fullName evidence="2">PP2C domain-containing protein</fullName>
    </submittedName>
</protein>
<dbReference type="PANTHER" id="PTHR47992">
    <property type="entry name" value="PROTEIN PHOSPHATASE"/>
    <property type="match status" value="1"/>
</dbReference>
<feature type="non-terminal residue" evidence="2">
    <location>
        <position position="267"/>
    </location>
</feature>
<gene>
    <name evidence="2" type="ORF">CFOL_v3_01297</name>
</gene>
<dbReference type="PROSITE" id="PS51746">
    <property type="entry name" value="PPM_2"/>
    <property type="match status" value="1"/>
</dbReference>
<dbReference type="STRING" id="3775.A0A1Q3APT9"/>
<dbReference type="Proteomes" id="UP000187406">
    <property type="component" value="Unassembled WGS sequence"/>
</dbReference>
<dbReference type="InParanoid" id="A0A1Q3APT9"/>
<dbReference type="GO" id="GO:0004722">
    <property type="term" value="F:protein serine/threonine phosphatase activity"/>
    <property type="evidence" value="ECO:0007669"/>
    <property type="project" value="InterPro"/>
</dbReference>
<dbReference type="EMBL" id="BDDD01000041">
    <property type="protein sequence ID" value="GAV57761.1"/>
    <property type="molecule type" value="Genomic_DNA"/>
</dbReference>
<dbReference type="InterPro" id="IPR001932">
    <property type="entry name" value="PPM-type_phosphatase-like_dom"/>
</dbReference>
<evidence type="ECO:0000313" key="3">
    <source>
        <dbReference type="Proteomes" id="UP000187406"/>
    </source>
</evidence>
<dbReference type="Pfam" id="PF00481">
    <property type="entry name" value="PP2C"/>
    <property type="match status" value="2"/>
</dbReference>
<feature type="non-terminal residue" evidence="2">
    <location>
        <position position="1"/>
    </location>
</feature>
<accession>A0A1Q3APT9</accession>
<evidence type="ECO:0000259" key="1">
    <source>
        <dbReference type="PROSITE" id="PS51746"/>
    </source>
</evidence>
<comment type="caution">
    <text evidence="2">The sequence shown here is derived from an EMBL/GenBank/DDBJ whole genome shotgun (WGS) entry which is preliminary data.</text>
</comment>
<dbReference type="InterPro" id="IPR036457">
    <property type="entry name" value="PPM-type-like_dom_sf"/>
</dbReference>
<dbReference type="CDD" id="cd00143">
    <property type="entry name" value="PP2Cc"/>
    <property type="match status" value="1"/>
</dbReference>
<dbReference type="FunCoup" id="A0A1Q3APT9">
    <property type="interactions" value="474"/>
</dbReference>
<dbReference type="OrthoDB" id="416093at2759"/>
<evidence type="ECO:0000313" key="2">
    <source>
        <dbReference type="EMBL" id="GAV57761.1"/>
    </source>
</evidence>
<dbReference type="SMART" id="SM00332">
    <property type="entry name" value="PP2Cc"/>
    <property type="match status" value="1"/>
</dbReference>
<reference evidence="3" key="1">
    <citation type="submission" date="2016-04" db="EMBL/GenBank/DDBJ databases">
        <title>Cephalotus genome sequencing.</title>
        <authorList>
            <person name="Fukushima K."/>
            <person name="Hasebe M."/>
            <person name="Fang X."/>
        </authorList>
    </citation>
    <scope>NUCLEOTIDE SEQUENCE [LARGE SCALE GENOMIC DNA]</scope>
    <source>
        <strain evidence="3">cv. St1</strain>
    </source>
</reference>
<feature type="domain" description="PPM-type phosphatase" evidence="1">
    <location>
        <begin position="1"/>
        <end position="255"/>
    </location>
</feature>
<dbReference type="Gene3D" id="3.60.40.10">
    <property type="entry name" value="PPM-type phosphatase domain"/>
    <property type="match status" value="1"/>
</dbReference>
<dbReference type="AlphaFoldDB" id="A0A1Q3APT9"/>